<dbReference type="RefSeq" id="WP_345152930.1">
    <property type="nucleotide sequence ID" value="NZ_BAABEO010000024.1"/>
</dbReference>
<reference evidence="3" key="1">
    <citation type="journal article" date="2019" name="Int. J. Syst. Evol. Microbiol.">
        <title>The Global Catalogue of Microorganisms (GCM) 10K type strain sequencing project: providing services to taxonomists for standard genome sequencing and annotation.</title>
        <authorList>
            <consortium name="The Broad Institute Genomics Platform"/>
            <consortium name="The Broad Institute Genome Sequencing Center for Infectious Disease"/>
            <person name="Wu L."/>
            <person name="Ma J."/>
        </authorList>
    </citation>
    <scope>NUCLEOTIDE SEQUENCE [LARGE SCALE GENOMIC DNA]</scope>
    <source>
        <strain evidence="3">JCM 30742</strain>
    </source>
</reference>
<dbReference type="Proteomes" id="UP001500752">
    <property type="component" value="Unassembled WGS sequence"/>
</dbReference>
<keyword evidence="1" id="KW-1133">Transmembrane helix</keyword>
<evidence type="ECO:0000313" key="3">
    <source>
        <dbReference type="Proteomes" id="UP001500752"/>
    </source>
</evidence>
<name>A0ABP7CW83_9MICC</name>
<dbReference type="EMBL" id="BAABEO010000024">
    <property type="protein sequence ID" value="GAA3695354.1"/>
    <property type="molecule type" value="Genomic_DNA"/>
</dbReference>
<keyword evidence="3" id="KW-1185">Reference proteome</keyword>
<evidence type="ECO:0000313" key="2">
    <source>
        <dbReference type="EMBL" id="GAA3695354.1"/>
    </source>
</evidence>
<keyword evidence="1" id="KW-0472">Membrane</keyword>
<keyword evidence="1" id="KW-0812">Transmembrane</keyword>
<feature type="transmembrane region" description="Helical" evidence="1">
    <location>
        <begin position="264"/>
        <end position="289"/>
    </location>
</feature>
<comment type="caution">
    <text evidence="2">The sequence shown here is derived from an EMBL/GenBank/DDBJ whole genome shotgun (WGS) entry which is preliminary data.</text>
</comment>
<protein>
    <recommendedName>
        <fullName evidence="4">DUF2267 domain-containing protein</fullName>
    </recommendedName>
</protein>
<evidence type="ECO:0000256" key="1">
    <source>
        <dbReference type="SAM" id="Phobius"/>
    </source>
</evidence>
<feature type="transmembrane region" description="Helical" evidence="1">
    <location>
        <begin position="309"/>
        <end position="330"/>
    </location>
</feature>
<accession>A0ABP7CW83</accession>
<proteinExistence type="predicted"/>
<organism evidence="2 3">
    <name type="scientific">Arthrobacter ginkgonis</name>
    <dbReference type="NCBI Taxonomy" id="1630594"/>
    <lineage>
        <taxon>Bacteria</taxon>
        <taxon>Bacillati</taxon>
        <taxon>Actinomycetota</taxon>
        <taxon>Actinomycetes</taxon>
        <taxon>Micrococcales</taxon>
        <taxon>Micrococcaceae</taxon>
        <taxon>Arthrobacter</taxon>
    </lineage>
</organism>
<feature type="transmembrane region" description="Helical" evidence="1">
    <location>
        <begin position="223"/>
        <end position="243"/>
    </location>
</feature>
<evidence type="ECO:0008006" key="4">
    <source>
        <dbReference type="Google" id="ProtNLM"/>
    </source>
</evidence>
<sequence length="360" mass="38481">MVEDDGPRALLVGILADPGLPEATARSIAGGLAGELRRLVDPDCRWDVEAVQGALPLTEEGYIPLLEQAAKLRTENRWDYVVYLTDLPRSHNGKVMVSESSLEGQAVLVSMPALGAWRVAAATQELLLAALGSLHAGTRHSPPPGKTPLRAPKVQHQQEPGNVSYVVLSGGLGRFRLLAGMVRNNRPGRLLSALSTCMATAAATGAFGIFYTTMWNMADVLPLWRLALISLVAVGALGAWLIVHNGLWSRSQGPEASARASLDNSATVVTVVLSVGLMYVVLFLVLLLGSLAVIDAGYLEAEVGHPVDLLLYARLSWLAASLGTVAGALGSNFDSDEAIREATYSRRDRQRRRLSDSMDD</sequence>
<gene>
    <name evidence="2" type="ORF">GCM10023081_35700</name>
</gene>
<feature type="transmembrane region" description="Helical" evidence="1">
    <location>
        <begin position="190"/>
        <end position="211"/>
    </location>
</feature>